<reference evidence="2 3" key="1">
    <citation type="submission" date="2020-08" db="EMBL/GenBank/DDBJ databases">
        <title>Genomic Encyclopedia of Type Strains, Phase IV (KMG-IV): sequencing the most valuable type-strain genomes for metagenomic binning, comparative biology and taxonomic classification.</title>
        <authorList>
            <person name="Goeker M."/>
        </authorList>
    </citation>
    <scope>NUCLEOTIDE SEQUENCE [LARGE SCALE GENOMIC DNA]</scope>
    <source>
        <strain evidence="2 3">DSM 102255</strain>
    </source>
</reference>
<feature type="transmembrane region" description="Helical" evidence="1">
    <location>
        <begin position="115"/>
        <end position="134"/>
    </location>
</feature>
<keyword evidence="1" id="KW-0812">Transmembrane</keyword>
<evidence type="ECO:0000256" key="1">
    <source>
        <dbReference type="SAM" id="Phobius"/>
    </source>
</evidence>
<feature type="transmembrane region" description="Helical" evidence="1">
    <location>
        <begin position="384"/>
        <end position="401"/>
    </location>
</feature>
<feature type="transmembrane region" description="Helical" evidence="1">
    <location>
        <begin position="437"/>
        <end position="459"/>
    </location>
</feature>
<feature type="transmembrane region" description="Helical" evidence="1">
    <location>
        <begin position="407"/>
        <end position="425"/>
    </location>
</feature>
<evidence type="ECO:0008006" key="4">
    <source>
        <dbReference type="Google" id="ProtNLM"/>
    </source>
</evidence>
<comment type="caution">
    <text evidence="2">The sequence shown here is derived from an EMBL/GenBank/DDBJ whole genome shotgun (WGS) entry which is preliminary data.</text>
</comment>
<sequence length="595" mass="64285">MSSAPSFTEPKSGRWIDRGRHAQWVLFALWLECVLVWMVRYWGSFDILDFRDPDDAMRLVQVRDFLNGQSWFDVSQHRVNPPFGGPMHWSRLLDLPIAGLIALFRPLLGAHGAEVVACVAVPLITLGILFLLFRRALRDFLGNGLSLFAIALLATSFAILAQTPPLRIDHHAWQIVMAAATMGGVLHHDPRKGGIIAALAMAMWLHISSEALPFAALVGGVMAVRYAQSAAEWPRLMTYMLVLVAGCAGLLLLTHGWTGSLMSYCDAMSPVYLAPLAAVTAALWIAHRLVPQDRAILRFLPAGVAGLAGAFLFARIGGRCLAGPFATLDPVVYEFWYKGVLEGLPIWKQDPMLRAIILLPSLAGIIGLCVAWKREPDPARRVQWLSLGLLAAGGLCVAILVMRSMSVAHLFALPGSAWMIAGLYARVETMKSALARVALVLPLCAISPAGLTSAAVLMAPAPLSVTPSTSCSSPAQIAALANMPTTTLFAPLDIGPSILLRTSHSVIGTGHHRNVAGIGKVVHAFLAPPDQARPIILSTSARYLLVCPNLDETGRYRKAQPNGLVAQLVAGHRPSWLTPVKVPGVDYMLVYRIER</sequence>
<feature type="transmembrane region" description="Helical" evidence="1">
    <location>
        <begin position="21"/>
        <end position="43"/>
    </location>
</feature>
<feature type="transmembrane region" description="Helical" evidence="1">
    <location>
        <begin position="236"/>
        <end position="257"/>
    </location>
</feature>
<feature type="transmembrane region" description="Helical" evidence="1">
    <location>
        <begin position="299"/>
        <end position="318"/>
    </location>
</feature>
<dbReference type="AlphaFoldDB" id="A0A841J8R8"/>
<name>A0A841J8R8_9SPHN</name>
<keyword evidence="1" id="KW-0472">Membrane</keyword>
<keyword evidence="3" id="KW-1185">Reference proteome</keyword>
<dbReference type="EMBL" id="JACIJP010000003">
    <property type="protein sequence ID" value="MBB6124561.1"/>
    <property type="molecule type" value="Genomic_DNA"/>
</dbReference>
<protein>
    <recommendedName>
        <fullName evidence="4">Glycosyltransferase RgtA/B/C/D-like domain-containing protein</fullName>
    </recommendedName>
</protein>
<evidence type="ECO:0000313" key="3">
    <source>
        <dbReference type="Proteomes" id="UP000552700"/>
    </source>
</evidence>
<organism evidence="2 3">
    <name type="scientific">Sphingobium subterraneum</name>
    <dbReference type="NCBI Taxonomy" id="627688"/>
    <lineage>
        <taxon>Bacteria</taxon>
        <taxon>Pseudomonadati</taxon>
        <taxon>Pseudomonadota</taxon>
        <taxon>Alphaproteobacteria</taxon>
        <taxon>Sphingomonadales</taxon>
        <taxon>Sphingomonadaceae</taxon>
        <taxon>Sphingobium</taxon>
    </lineage>
</organism>
<keyword evidence="1" id="KW-1133">Transmembrane helix</keyword>
<accession>A0A841J8R8</accession>
<proteinExistence type="predicted"/>
<dbReference type="RefSeq" id="WP_246351946.1">
    <property type="nucleotide sequence ID" value="NZ_JACIJP010000003.1"/>
</dbReference>
<dbReference type="Proteomes" id="UP000552700">
    <property type="component" value="Unassembled WGS sequence"/>
</dbReference>
<evidence type="ECO:0000313" key="2">
    <source>
        <dbReference type="EMBL" id="MBB6124561.1"/>
    </source>
</evidence>
<feature type="transmembrane region" description="Helical" evidence="1">
    <location>
        <begin position="140"/>
        <end position="160"/>
    </location>
</feature>
<feature type="transmembrane region" description="Helical" evidence="1">
    <location>
        <begin position="269"/>
        <end position="287"/>
    </location>
</feature>
<feature type="transmembrane region" description="Helical" evidence="1">
    <location>
        <begin position="194"/>
        <end position="224"/>
    </location>
</feature>
<feature type="transmembrane region" description="Helical" evidence="1">
    <location>
        <begin position="352"/>
        <end position="372"/>
    </location>
</feature>
<gene>
    <name evidence="2" type="ORF">FHS92_002306</name>
</gene>